<feature type="domain" description="Response regulatory" evidence="2">
    <location>
        <begin position="3"/>
        <end position="117"/>
    </location>
</feature>
<comment type="caution">
    <text evidence="4">The sequence shown here is derived from an EMBL/GenBank/DDBJ whole genome shotgun (WGS) entry which is preliminary data.</text>
</comment>
<accession>A0A2V3ZW78</accession>
<dbReference type="Pfam" id="PF00072">
    <property type="entry name" value="Response_reg"/>
    <property type="match status" value="1"/>
</dbReference>
<dbReference type="SMART" id="SM00850">
    <property type="entry name" value="LytTR"/>
    <property type="match status" value="1"/>
</dbReference>
<proteinExistence type="predicted"/>
<dbReference type="SUPFAM" id="SSF52172">
    <property type="entry name" value="CheY-like"/>
    <property type="match status" value="1"/>
</dbReference>
<evidence type="ECO:0000313" key="4">
    <source>
        <dbReference type="EMBL" id="PXY00915.1"/>
    </source>
</evidence>
<dbReference type="PROSITE" id="PS50110">
    <property type="entry name" value="RESPONSE_REGULATORY"/>
    <property type="match status" value="1"/>
</dbReference>
<keyword evidence="5" id="KW-1185">Reference proteome</keyword>
<dbReference type="RefSeq" id="WP_110361280.1">
    <property type="nucleotide sequence ID" value="NZ_QFLI01000005.1"/>
</dbReference>
<dbReference type="Gene3D" id="2.40.50.1020">
    <property type="entry name" value="LytTr DNA-binding domain"/>
    <property type="match status" value="1"/>
</dbReference>
<evidence type="ECO:0008006" key="6">
    <source>
        <dbReference type="Google" id="ProtNLM"/>
    </source>
</evidence>
<evidence type="ECO:0000259" key="3">
    <source>
        <dbReference type="PROSITE" id="PS50930"/>
    </source>
</evidence>
<evidence type="ECO:0000313" key="5">
    <source>
        <dbReference type="Proteomes" id="UP000248079"/>
    </source>
</evidence>
<organism evidence="4 5">
    <name type="scientific">Marinifilum breve</name>
    <dbReference type="NCBI Taxonomy" id="2184082"/>
    <lineage>
        <taxon>Bacteria</taxon>
        <taxon>Pseudomonadati</taxon>
        <taxon>Bacteroidota</taxon>
        <taxon>Bacteroidia</taxon>
        <taxon>Marinilabiliales</taxon>
        <taxon>Marinifilaceae</taxon>
    </lineage>
</organism>
<dbReference type="InterPro" id="IPR011006">
    <property type="entry name" value="CheY-like_superfamily"/>
</dbReference>
<sequence length="246" mass="28332">MNVYLIVDHCKKEIADLKSKLSKIEPECKVYHSTTVEDALLLYVLHKPQLVFLEVNLKNENGFELIHGLLELGEHPNFAITTKNESFAIKAIRSSAVDYLLKPISIEDLQFCLNRVLTMEYEEMEKQRMTELFLKLQIQKRVTIKNRVGFEVIKPEEILFCKADRNYTDIKLVDGTSLTTSTTLGSVVQQLTSKVFFRIGRSAVINLDYLKSVNRKDKQCLLSCNSEIYKLPMSPNRVQELSRVLN</sequence>
<dbReference type="InterPro" id="IPR007492">
    <property type="entry name" value="LytTR_DNA-bd_dom"/>
</dbReference>
<dbReference type="EMBL" id="QFLI01000005">
    <property type="protein sequence ID" value="PXY00915.1"/>
    <property type="molecule type" value="Genomic_DNA"/>
</dbReference>
<dbReference type="InterPro" id="IPR046947">
    <property type="entry name" value="LytR-like"/>
</dbReference>
<dbReference type="GO" id="GO:0000156">
    <property type="term" value="F:phosphorelay response regulator activity"/>
    <property type="evidence" value="ECO:0007669"/>
    <property type="project" value="InterPro"/>
</dbReference>
<dbReference type="OrthoDB" id="1116664at2"/>
<dbReference type="InterPro" id="IPR001789">
    <property type="entry name" value="Sig_transdc_resp-reg_receiver"/>
</dbReference>
<feature type="domain" description="HTH LytTR-type" evidence="3">
    <location>
        <begin position="142"/>
        <end position="246"/>
    </location>
</feature>
<dbReference type="PANTHER" id="PTHR37299:SF1">
    <property type="entry name" value="STAGE 0 SPORULATION PROTEIN A HOMOLOG"/>
    <property type="match status" value="1"/>
</dbReference>
<dbReference type="Pfam" id="PF04397">
    <property type="entry name" value="LytTR"/>
    <property type="match status" value="1"/>
</dbReference>
<dbReference type="PROSITE" id="PS50930">
    <property type="entry name" value="HTH_LYTTR"/>
    <property type="match status" value="1"/>
</dbReference>
<dbReference type="AlphaFoldDB" id="A0A2V3ZW78"/>
<dbReference type="SMART" id="SM00448">
    <property type="entry name" value="REC"/>
    <property type="match status" value="1"/>
</dbReference>
<protein>
    <recommendedName>
        <fullName evidence="6">DNA-binding response regulator</fullName>
    </recommendedName>
</protein>
<evidence type="ECO:0000256" key="1">
    <source>
        <dbReference type="PROSITE-ProRule" id="PRU00169"/>
    </source>
</evidence>
<dbReference type="Proteomes" id="UP000248079">
    <property type="component" value="Unassembled WGS sequence"/>
</dbReference>
<comment type="caution">
    <text evidence="1">Lacks conserved residue(s) required for the propagation of feature annotation.</text>
</comment>
<dbReference type="Gene3D" id="3.40.50.2300">
    <property type="match status" value="1"/>
</dbReference>
<name>A0A2V3ZW78_9BACT</name>
<gene>
    <name evidence="4" type="ORF">DF185_13545</name>
</gene>
<reference evidence="4 5" key="1">
    <citation type="submission" date="2018-05" db="EMBL/GenBank/DDBJ databases">
        <title>Marinifilum breve JC075T sp. nov., a marine bacterium isolated from Yongle Blue Hole in the South China Sea.</title>
        <authorList>
            <person name="Fu T."/>
        </authorList>
    </citation>
    <scope>NUCLEOTIDE SEQUENCE [LARGE SCALE GENOMIC DNA]</scope>
    <source>
        <strain evidence="4 5">JC075</strain>
    </source>
</reference>
<evidence type="ECO:0000259" key="2">
    <source>
        <dbReference type="PROSITE" id="PS50110"/>
    </source>
</evidence>
<dbReference type="GO" id="GO:0003677">
    <property type="term" value="F:DNA binding"/>
    <property type="evidence" value="ECO:0007669"/>
    <property type="project" value="InterPro"/>
</dbReference>
<dbReference type="PANTHER" id="PTHR37299">
    <property type="entry name" value="TRANSCRIPTIONAL REGULATOR-RELATED"/>
    <property type="match status" value="1"/>
</dbReference>